<dbReference type="InterPro" id="IPR013783">
    <property type="entry name" value="Ig-like_fold"/>
</dbReference>
<evidence type="ECO:0000313" key="4">
    <source>
        <dbReference type="Proteomes" id="UP000478546"/>
    </source>
</evidence>
<accession>A0A6B2H2F5</accession>
<dbReference type="EMBL" id="JAAEAA010000023">
    <property type="protein sequence ID" value="NDK57285.1"/>
    <property type="molecule type" value="Genomic_DNA"/>
</dbReference>
<feature type="domain" description="Secretion system C-terminal sorting" evidence="2">
    <location>
        <begin position="1744"/>
        <end position="1817"/>
    </location>
</feature>
<sequence>MKISTLVNKHLFTNICLLLILCIGSQVNVWAQTTTVTWTGKKDSNWHDVKNWSPEQIPNANTHVIIDGAGGTNQPQSIQTNKNEKNRAECQTLTIGGGTQQAVLTIQNLTGLHIAKDLILLANGRLHNKQSVIYIYGNWSNNGSYTEEVVFQNNNWVYISEVHFVGTDQTISGNSETRIGVLKIKSNVTLQCNLRIQAENYNFGEFDIHSGAVFNPENYKVTWGGATGLTNGIFALLAGSTAKVKATNYLDNYSIRPTAPYGETVAEHTSTIDYAGTIDQNIDDQIQYQKLVISGTGVKSLVGNTTVSSGAADTEVNVKSATLDLKTFTLTRQVAGGSFIVADGASVKIGGTTNVPVGAPTNTPVNFNTRTFAPTSTVEYYGNAQTVQHNKYGHLTLSNTGVKSMPGQAMEIQGNLTSTGATSYTAGGILTIGGNVNIGTGSTFGASSFAHTIAGNWLNNGTFIPGTGTISFIGSTNTTITGGAVFNGLTINKTAATNTVTLANYATATTLNMTNGDLHTGTNKIVVLGSRTGNGWVVGTITRQHNFASGTSYAFNGPFAALTFSGASGVNEVTMRTGMTNFLPSGFTAPNKAINRLYEIIVPNGTYTSANLQLQYQDAELNGCDEDGLKLYYSLTGTGAWANASRHNYSKTDNWVLRNTLSNVTGFWTITDNPSTYKWDGTQNIAWENGANWEVITDGASSRGITGPISSDFVILGENTPVQGRQPTITYDEWVRDISFKAPNQMTLTLAGGSLKTNYDIATVGTGTAIKHTLNAGARTINIGRNLILNNGSAGNAGNNLSVTTGNAATINLTGNLDQQAGDVTLGNNSNLVIGGNYKYTTGNFTAATGSMVTYNGAADQIVGAVPYHHLTVNKTGGTASYTSGATQSIAGNLTVTNGTMALTVPTINVAGNVTLTAGTLQGNTSTIDLKGNWVRTNGIYAPGSSTVIFSGTGAQTVDGTTFNNLSKTAANTLTTNGNSTLTGNLSVQSGTLILNNHTMDRTSAGGILTVADGATLRINTLNYPANYSTNTLGVNSTVIYSAGTAGIAGVTYGNLILQDGAIRALSNNTRVANQMSVLGTATTLSNPAAVYTLTLDKDLTSDGIINAANTTLTFTSPTAKLNGTGAGATIVKDITINAGSTLTASKNLTLLGNLTNNGNGFTAAANWVDFTGTAAATITSGNAITINELRVNKTGATTAVLLAGDINGLQTINVTTGTLDAANRILTKKAASGTLLTVANLATFKVAGTNSLPLFDGYTLQPTSTVVYNGSNQTIKSVQYGHLDLINIGTATFEAGTALIAGNLTEGTETTVITPATINYNGTGAQLVASLNYNNLVLSQSGIKTFAAGDTRIAEAFTLARSATANARTNVTNIHYTKTGNQNVLPLNYNNLTLNGSGAKAFTNITSINGAFTLAGTATADLATTENTIVFDGGTQTVPALNYKNLSVTAAGTKTLAGTIQVEKALVLSAGELATGAANKVILGSTNGSISETGTASGYLRGTLETTRALAAGTQTFGGMGISITPTTGTPGITKVTRVTGSTVGSAGKSILRNFNVEPQGTNTNLNATVTIAYQLHELNGLGETDLAVYTSWTGGDDWKLQAASGTPDEVNNTVTLTGVQGMARYTLGGRTTPLPVELVYFKATKKGTDAVLEWKTASEKNNDRFEIEVSADGQTYQKIGKVKSLVGTSALAQTYTYTDNRNGKNGMVYYRLRQVDVDGTFKYYGPKTVNFGTVTKTVVTAYPNPFKSEVSVAIEAATDGKTVLTLYTTTGKKLMQQQEQLMKGSSVLHLKMNESLPRGLYLLTIEQNGKAETLKLLKN</sequence>
<reference evidence="3 4" key="1">
    <citation type="submission" date="2020-01" db="EMBL/GenBank/DDBJ databases">
        <authorList>
            <person name="Kim M.K."/>
        </authorList>
    </citation>
    <scope>NUCLEOTIDE SEQUENCE [LARGE SCALE GENOMIC DNA]</scope>
    <source>
        <strain evidence="3 4">BT213</strain>
    </source>
</reference>
<proteinExistence type="predicted"/>
<organism evidence="3 4">
    <name type="scientific">Pontibacter fetidus</name>
    <dbReference type="NCBI Taxonomy" id="2700082"/>
    <lineage>
        <taxon>Bacteria</taxon>
        <taxon>Pseudomonadati</taxon>
        <taxon>Bacteroidota</taxon>
        <taxon>Cytophagia</taxon>
        <taxon>Cytophagales</taxon>
        <taxon>Hymenobacteraceae</taxon>
        <taxon>Pontibacter</taxon>
    </lineage>
</organism>
<comment type="caution">
    <text evidence="3">The sequence shown here is derived from an EMBL/GenBank/DDBJ whole genome shotgun (WGS) entry which is preliminary data.</text>
</comment>
<keyword evidence="1" id="KW-0732">Signal</keyword>
<evidence type="ECO:0000313" key="3">
    <source>
        <dbReference type="EMBL" id="NDK57285.1"/>
    </source>
</evidence>
<dbReference type="RefSeq" id="WP_162347347.1">
    <property type="nucleotide sequence ID" value="NZ_JAAEAA010000023.1"/>
</dbReference>
<feature type="chain" id="PRO_5025601719" evidence="1">
    <location>
        <begin position="32"/>
        <end position="1821"/>
    </location>
</feature>
<dbReference type="Gene3D" id="2.60.40.10">
    <property type="entry name" value="Immunoglobulins"/>
    <property type="match status" value="1"/>
</dbReference>
<evidence type="ECO:0000259" key="2">
    <source>
        <dbReference type="Pfam" id="PF18962"/>
    </source>
</evidence>
<dbReference type="Pfam" id="PF18962">
    <property type="entry name" value="Por_Secre_tail"/>
    <property type="match status" value="1"/>
</dbReference>
<protein>
    <submittedName>
        <fullName evidence="3">T9SS type A sorting domain-containing protein</fullName>
    </submittedName>
</protein>
<name>A0A6B2H2F5_9BACT</name>
<gene>
    <name evidence="3" type="ORF">GWO68_15285</name>
</gene>
<dbReference type="Proteomes" id="UP000478546">
    <property type="component" value="Unassembled WGS sequence"/>
</dbReference>
<feature type="signal peptide" evidence="1">
    <location>
        <begin position="1"/>
        <end position="31"/>
    </location>
</feature>
<evidence type="ECO:0000256" key="1">
    <source>
        <dbReference type="SAM" id="SignalP"/>
    </source>
</evidence>
<dbReference type="InterPro" id="IPR026444">
    <property type="entry name" value="Secre_tail"/>
</dbReference>
<keyword evidence="4" id="KW-1185">Reference proteome</keyword>
<dbReference type="NCBIfam" id="TIGR04183">
    <property type="entry name" value="Por_Secre_tail"/>
    <property type="match status" value="1"/>
</dbReference>